<dbReference type="EMBL" id="VSSQ01098463">
    <property type="protein sequence ID" value="MPN41433.1"/>
    <property type="molecule type" value="Genomic_DNA"/>
</dbReference>
<sequence>MVTNVRQRCHRVDHLVAQVLRVRGHEPNPLEPFHAGDQFKQFCKRGIRQILAVGVHILPEQRNLAVPF</sequence>
<gene>
    <name evidence="1" type="ORF">SDC9_188979</name>
</gene>
<protein>
    <submittedName>
        <fullName evidence="1">Uncharacterized protein</fullName>
    </submittedName>
</protein>
<organism evidence="1">
    <name type="scientific">bioreactor metagenome</name>
    <dbReference type="NCBI Taxonomy" id="1076179"/>
    <lineage>
        <taxon>unclassified sequences</taxon>
        <taxon>metagenomes</taxon>
        <taxon>ecological metagenomes</taxon>
    </lineage>
</organism>
<accession>A0A645I1Q2</accession>
<proteinExistence type="predicted"/>
<reference evidence="1" key="1">
    <citation type="submission" date="2019-08" db="EMBL/GenBank/DDBJ databases">
        <authorList>
            <person name="Kucharzyk K."/>
            <person name="Murdoch R.W."/>
            <person name="Higgins S."/>
            <person name="Loffler F."/>
        </authorList>
    </citation>
    <scope>NUCLEOTIDE SEQUENCE</scope>
</reference>
<dbReference type="AlphaFoldDB" id="A0A645I1Q2"/>
<comment type="caution">
    <text evidence="1">The sequence shown here is derived from an EMBL/GenBank/DDBJ whole genome shotgun (WGS) entry which is preliminary data.</text>
</comment>
<evidence type="ECO:0000313" key="1">
    <source>
        <dbReference type="EMBL" id="MPN41433.1"/>
    </source>
</evidence>
<name>A0A645I1Q2_9ZZZZ</name>